<evidence type="ECO:0000256" key="1">
    <source>
        <dbReference type="SAM" id="Phobius"/>
    </source>
</evidence>
<keyword evidence="3" id="KW-1185">Reference proteome</keyword>
<protein>
    <submittedName>
        <fullName evidence="2">Uncharacterized protein</fullName>
    </submittedName>
</protein>
<gene>
    <name evidence="2" type="ORF">AFUS01_LOCUS42806</name>
</gene>
<name>A0A8J2LDG5_9HEXA</name>
<organism evidence="2 3">
    <name type="scientific">Allacma fusca</name>
    <dbReference type="NCBI Taxonomy" id="39272"/>
    <lineage>
        <taxon>Eukaryota</taxon>
        <taxon>Metazoa</taxon>
        <taxon>Ecdysozoa</taxon>
        <taxon>Arthropoda</taxon>
        <taxon>Hexapoda</taxon>
        <taxon>Collembola</taxon>
        <taxon>Symphypleona</taxon>
        <taxon>Sminthuridae</taxon>
        <taxon>Allacma</taxon>
    </lineage>
</organism>
<reference evidence="2" key="1">
    <citation type="submission" date="2021-06" db="EMBL/GenBank/DDBJ databases">
        <authorList>
            <person name="Hodson N. C."/>
            <person name="Mongue J. A."/>
            <person name="Jaron S. K."/>
        </authorList>
    </citation>
    <scope>NUCLEOTIDE SEQUENCE</scope>
</reference>
<feature type="non-terminal residue" evidence="2">
    <location>
        <position position="1"/>
    </location>
</feature>
<evidence type="ECO:0000313" key="3">
    <source>
        <dbReference type="Proteomes" id="UP000708208"/>
    </source>
</evidence>
<comment type="caution">
    <text evidence="2">The sequence shown here is derived from an EMBL/GenBank/DDBJ whole genome shotgun (WGS) entry which is preliminary data.</text>
</comment>
<accession>A0A8J2LDG5</accession>
<feature type="transmembrane region" description="Helical" evidence="1">
    <location>
        <begin position="27"/>
        <end position="45"/>
    </location>
</feature>
<keyword evidence="1" id="KW-0812">Transmembrane</keyword>
<dbReference type="AlphaFoldDB" id="A0A8J2LDG5"/>
<keyword evidence="1" id="KW-1133">Transmembrane helix</keyword>
<keyword evidence="1" id="KW-0472">Membrane</keyword>
<proteinExistence type="predicted"/>
<feature type="transmembrane region" description="Helical" evidence="1">
    <location>
        <begin position="57"/>
        <end position="78"/>
    </location>
</feature>
<evidence type="ECO:0000313" key="2">
    <source>
        <dbReference type="EMBL" id="CAG7833163.1"/>
    </source>
</evidence>
<dbReference type="Proteomes" id="UP000708208">
    <property type="component" value="Unassembled WGS sequence"/>
</dbReference>
<dbReference type="EMBL" id="CAJVCH010568777">
    <property type="protein sequence ID" value="CAG7833163.1"/>
    <property type="molecule type" value="Genomic_DNA"/>
</dbReference>
<sequence>MLYGVVDWLLWGTGSKQTLYSIVGNKAVGGVVAAIAQVLTVLGAAKCVRRVTNSSTLPVHLHIGFALLLSNLLLLLAVH</sequence>